<dbReference type="EMBL" id="LJIJ01000647">
    <property type="protein sequence ID" value="ODM95597.1"/>
    <property type="molecule type" value="Genomic_DNA"/>
</dbReference>
<feature type="transmembrane region" description="Helical" evidence="1">
    <location>
        <begin position="51"/>
        <end position="79"/>
    </location>
</feature>
<gene>
    <name evidence="2" type="ORF">Ocin01_11085</name>
</gene>
<organism evidence="2 3">
    <name type="scientific">Orchesella cincta</name>
    <name type="common">Springtail</name>
    <name type="synonym">Podura cincta</name>
    <dbReference type="NCBI Taxonomy" id="48709"/>
    <lineage>
        <taxon>Eukaryota</taxon>
        <taxon>Metazoa</taxon>
        <taxon>Ecdysozoa</taxon>
        <taxon>Arthropoda</taxon>
        <taxon>Hexapoda</taxon>
        <taxon>Collembola</taxon>
        <taxon>Entomobryomorpha</taxon>
        <taxon>Entomobryoidea</taxon>
        <taxon>Orchesellidae</taxon>
        <taxon>Orchesellinae</taxon>
        <taxon>Orchesella</taxon>
    </lineage>
</organism>
<name>A0A1D2MR91_ORCCI</name>
<protein>
    <submittedName>
        <fullName evidence="2">Uncharacterized protein</fullName>
    </submittedName>
</protein>
<feature type="transmembrane region" description="Helical" evidence="1">
    <location>
        <begin position="91"/>
        <end position="111"/>
    </location>
</feature>
<evidence type="ECO:0000313" key="3">
    <source>
        <dbReference type="Proteomes" id="UP000094527"/>
    </source>
</evidence>
<keyword evidence="1" id="KW-0472">Membrane</keyword>
<sequence>FIGIGVGATSSWILHRAIQAWRNPTLKTASTLLSQVNTFFGGTTGLYDLEVIYRIITACSAVALVGGFVQFIMSFWLLLAASRGGRTMAKFWVWIHLLVMCAIGGGFLCIITNELQINTPLQIFLAVAGTDFILLIYFLWVVYAYARKNPRESDV</sequence>
<reference evidence="2 3" key="1">
    <citation type="journal article" date="2016" name="Genome Biol. Evol.">
        <title>Gene Family Evolution Reflects Adaptation to Soil Environmental Stressors in the Genome of the Collembolan Orchesella cincta.</title>
        <authorList>
            <person name="Faddeeva-Vakhrusheva A."/>
            <person name="Derks M.F."/>
            <person name="Anvar S.Y."/>
            <person name="Agamennone V."/>
            <person name="Suring W."/>
            <person name="Smit S."/>
            <person name="van Straalen N.M."/>
            <person name="Roelofs D."/>
        </authorList>
    </citation>
    <scope>NUCLEOTIDE SEQUENCE [LARGE SCALE GENOMIC DNA]</scope>
    <source>
        <tissue evidence="2">Mixed pool</tissue>
    </source>
</reference>
<keyword evidence="3" id="KW-1185">Reference proteome</keyword>
<feature type="non-terminal residue" evidence="2">
    <location>
        <position position="1"/>
    </location>
</feature>
<comment type="caution">
    <text evidence="2">The sequence shown here is derived from an EMBL/GenBank/DDBJ whole genome shotgun (WGS) entry which is preliminary data.</text>
</comment>
<proteinExistence type="predicted"/>
<keyword evidence="1" id="KW-0812">Transmembrane</keyword>
<dbReference type="OrthoDB" id="8248355at2759"/>
<dbReference type="Proteomes" id="UP000094527">
    <property type="component" value="Unassembled WGS sequence"/>
</dbReference>
<dbReference type="AlphaFoldDB" id="A0A1D2MR91"/>
<evidence type="ECO:0000313" key="2">
    <source>
        <dbReference type="EMBL" id="ODM95597.1"/>
    </source>
</evidence>
<accession>A0A1D2MR91</accession>
<evidence type="ECO:0000256" key="1">
    <source>
        <dbReference type="SAM" id="Phobius"/>
    </source>
</evidence>
<keyword evidence="1" id="KW-1133">Transmembrane helix</keyword>
<dbReference type="OMA" id="YRIITAC"/>
<feature type="transmembrane region" description="Helical" evidence="1">
    <location>
        <begin position="123"/>
        <end position="146"/>
    </location>
</feature>